<proteinExistence type="predicted"/>
<evidence type="ECO:0000313" key="3">
    <source>
        <dbReference type="Proteomes" id="UP000585272"/>
    </source>
</evidence>
<dbReference type="AlphaFoldDB" id="A0A840IFJ9"/>
<sequence>MSEEPRWEQEEVDAAAAEAGAIGGAAGDEQLDPAERPVAEAGEGEAEGFEQAEDELIENASHGDQQSARVAFHDRGQDEDPLAADQVDAEADEEHSSEREDDDAEHRGRG</sequence>
<protein>
    <submittedName>
        <fullName evidence="2">Uncharacterized protein</fullName>
    </submittedName>
</protein>
<feature type="compositionally biased region" description="Basic and acidic residues" evidence="1">
    <location>
        <begin position="94"/>
        <end position="110"/>
    </location>
</feature>
<comment type="caution">
    <text evidence="2">The sequence shown here is derived from an EMBL/GenBank/DDBJ whole genome shotgun (WGS) entry which is preliminary data.</text>
</comment>
<name>A0A840IFJ9_9ACTN</name>
<dbReference type="Proteomes" id="UP000585272">
    <property type="component" value="Unassembled WGS sequence"/>
</dbReference>
<keyword evidence="3" id="KW-1185">Reference proteome</keyword>
<feature type="compositionally biased region" description="Acidic residues" evidence="1">
    <location>
        <begin position="42"/>
        <end position="57"/>
    </location>
</feature>
<feature type="region of interest" description="Disordered" evidence="1">
    <location>
        <begin position="1"/>
        <end position="110"/>
    </location>
</feature>
<gene>
    <name evidence="2" type="ORF">BDZ31_003194</name>
</gene>
<evidence type="ECO:0000313" key="2">
    <source>
        <dbReference type="EMBL" id="MBB4663599.1"/>
    </source>
</evidence>
<dbReference type="EMBL" id="JACHNU010000004">
    <property type="protein sequence ID" value="MBB4663599.1"/>
    <property type="molecule type" value="Genomic_DNA"/>
</dbReference>
<accession>A0A840IFJ9</accession>
<feature type="compositionally biased region" description="Acidic residues" evidence="1">
    <location>
        <begin position="79"/>
        <end position="93"/>
    </location>
</feature>
<evidence type="ECO:0000256" key="1">
    <source>
        <dbReference type="SAM" id="MobiDB-lite"/>
    </source>
</evidence>
<dbReference type="RefSeq" id="WP_183343316.1">
    <property type="nucleotide sequence ID" value="NZ_JACHNU010000004.1"/>
</dbReference>
<organism evidence="2 3">
    <name type="scientific">Conexibacter arvalis</name>
    <dbReference type="NCBI Taxonomy" id="912552"/>
    <lineage>
        <taxon>Bacteria</taxon>
        <taxon>Bacillati</taxon>
        <taxon>Actinomycetota</taxon>
        <taxon>Thermoleophilia</taxon>
        <taxon>Solirubrobacterales</taxon>
        <taxon>Conexibacteraceae</taxon>
        <taxon>Conexibacter</taxon>
    </lineage>
</organism>
<reference evidence="2 3" key="1">
    <citation type="submission" date="2020-08" db="EMBL/GenBank/DDBJ databases">
        <title>Genomic Encyclopedia of Archaeal and Bacterial Type Strains, Phase II (KMG-II): from individual species to whole genera.</title>
        <authorList>
            <person name="Goeker M."/>
        </authorList>
    </citation>
    <scope>NUCLEOTIDE SEQUENCE [LARGE SCALE GENOMIC DNA]</scope>
    <source>
        <strain evidence="2 3">DSM 23288</strain>
    </source>
</reference>